<proteinExistence type="predicted"/>
<comment type="caution">
    <text evidence="6">The sequence shown here is derived from an EMBL/GenBank/DDBJ whole genome shotgun (WGS) entry which is preliminary data.</text>
</comment>
<evidence type="ECO:0000256" key="2">
    <source>
        <dbReference type="SAM" id="Phobius"/>
    </source>
</evidence>
<feature type="domain" description="Tag1 C-terminal" evidence="4">
    <location>
        <begin position="491"/>
        <end position="599"/>
    </location>
</feature>
<feature type="domain" description="Tag1 middle barrel-like" evidence="5">
    <location>
        <begin position="262"/>
        <end position="429"/>
    </location>
</feature>
<dbReference type="EMBL" id="LLZZ01000037">
    <property type="protein sequence ID" value="KTB11447.1"/>
    <property type="molecule type" value="Genomic_DNA"/>
</dbReference>
<evidence type="ECO:0000256" key="1">
    <source>
        <dbReference type="SAM" id="MobiDB-lite"/>
    </source>
</evidence>
<protein>
    <submittedName>
        <fullName evidence="6">Uncharacterized protein</fullName>
    </submittedName>
</protein>
<feature type="region of interest" description="Disordered" evidence="1">
    <location>
        <begin position="1"/>
        <end position="29"/>
    </location>
</feature>
<dbReference type="AlphaFoldDB" id="A0A0W0C7P0"/>
<dbReference type="InterPro" id="IPR055011">
    <property type="entry name" value="Tag1_C"/>
</dbReference>
<dbReference type="VEuPathDB" id="FungiDB:B1J91_B04939g"/>
<evidence type="ECO:0000259" key="3">
    <source>
        <dbReference type="Pfam" id="PF20775"/>
    </source>
</evidence>
<keyword evidence="2" id="KW-1133">Transmembrane helix</keyword>
<evidence type="ECO:0000259" key="4">
    <source>
        <dbReference type="Pfam" id="PF22786"/>
    </source>
</evidence>
<reference evidence="6 7" key="1">
    <citation type="submission" date="2015-10" db="EMBL/GenBank/DDBJ databases">
        <title>Draft genomes sequences of Candida glabrata isolates 1A, 1B, 2A, 2B, 3A and 3B.</title>
        <authorList>
            <person name="Haavelsrud O.E."/>
            <person name="Gaustad P."/>
        </authorList>
    </citation>
    <scope>NUCLEOTIDE SEQUENCE [LARGE SCALE GENOMIC DNA]</scope>
    <source>
        <strain evidence="6">910700640</strain>
    </source>
</reference>
<dbReference type="InterPro" id="IPR055010">
    <property type="entry name" value="Tag1_M"/>
</dbReference>
<dbReference type="Pfam" id="PF20775">
    <property type="entry name" value="Tag1_N"/>
    <property type="match status" value="1"/>
</dbReference>
<keyword evidence="2" id="KW-0472">Membrane</keyword>
<feature type="transmembrane region" description="Helical" evidence="2">
    <location>
        <begin position="49"/>
        <end position="70"/>
    </location>
</feature>
<dbReference type="InterPro" id="IPR055012">
    <property type="entry name" value="Tag1_N"/>
</dbReference>
<sequence>METQSLLPNERPNGYSYTGDELPSDGQENGIEPTVMVQRKKHWYLNWKVLLSLFILVNLVIVSLVVVSWIPDTDEMQDKFGRITNGKLESFHIDGWLDEDNGGLNTEYGKELQISTSMKVWFDYDLLEDVEERKKFKRLSEGIIKSFCFNVQNISTYDSSTFLGSLRIVEPICLDLKDGYVNTINVTVLVKPKMIKIVGVLKKLWRHEYDNLNIRSHLDINVHKYLIPGMHFKDIRVKWDDFIDWDKIAISVKELHDLLQRSNLGLKTINVKEQTNGFHVRLVPKVTDLVNDISRFLRHRLFFNQAFVIPALKLDVKVPDCLELFSIGLSNAYIRTEEFRFDPRVDLEDSQEPIELQCELEAPLPEQFITQECWSFNGHRITPLTKMLNKLLNSKDKVGVGISADVLDQKHDKNQMMSQLLVAVGYVSVYGHISVNSSTLLQECVLEDISLKWQDGRLKFVGSIHEQVNLSFYEPMLYKNDDSDDRNSTDAITVTGIKGKIKLYHEGVHFLNVPMEEWIPVNSVIERDDCGTPQLVVDVDVGSDNVEVLNKWELSKVFNEMVFQGETQVEYRNALDVQVTTLLGGFDVLGLEWTGETTVT</sequence>
<name>A0A0W0C7P0_CANGB</name>
<evidence type="ECO:0000313" key="6">
    <source>
        <dbReference type="EMBL" id="KTB11447.1"/>
    </source>
</evidence>
<gene>
    <name evidence="6" type="ORF">AO440_000372</name>
</gene>
<dbReference type="VEuPathDB" id="FungiDB:GWK60_B04785"/>
<dbReference type="Pfam" id="PF22787">
    <property type="entry name" value="Tag1_M"/>
    <property type="match status" value="1"/>
</dbReference>
<evidence type="ECO:0000313" key="7">
    <source>
        <dbReference type="Proteomes" id="UP000054886"/>
    </source>
</evidence>
<keyword evidence="2" id="KW-0812">Transmembrane</keyword>
<evidence type="ECO:0000259" key="5">
    <source>
        <dbReference type="Pfam" id="PF22787"/>
    </source>
</evidence>
<dbReference type="Proteomes" id="UP000054886">
    <property type="component" value="Unassembled WGS sequence"/>
</dbReference>
<feature type="domain" description="Tag1 N-terminal" evidence="3">
    <location>
        <begin position="71"/>
        <end position="245"/>
    </location>
</feature>
<dbReference type="Pfam" id="PF22786">
    <property type="entry name" value="Tag1_C"/>
    <property type="match status" value="1"/>
</dbReference>
<dbReference type="VEuPathDB" id="FungiDB:GVI51_B04851"/>
<organism evidence="6 7">
    <name type="scientific">Candida glabrata</name>
    <name type="common">Yeast</name>
    <name type="synonym">Torulopsis glabrata</name>
    <dbReference type="NCBI Taxonomy" id="5478"/>
    <lineage>
        <taxon>Eukaryota</taxon>
        <taxon>Fungi</taxon>
        <taxon>Dikarya</taxon>
        <taxon>Ascomycota</taxon>
        <taxon>Saccharomycotina</taxon>
        <taxon>Saccharomycetes</taxon>
        <taxon>Saccharomycetales</taxon>
        <taxon>Saccharomycetaceae</taxon>
        <taxon>Nakaseomyces</taxon>
    </lineage>
</organism>
<dbReference type="VEuPathDB" id="FungiDB:CAGL0B04939g"/>
<accession>A0A0W0C7P0</accession>